<protein>
    <submittedName>
        <fullName evidence="1">Uncharacterized protein</fullName>
    </submittedName>
</protein>
<reference evidence="1" key="1">
    <citation type="submission" date="2020-01" db="EMBL/GenBank/DDBJ databases">
        <authorList>
            <person name="Mishra B."/>
        </authorList>
    </citation>
    <scope>NUCLEOTIDE SEQUENCE [LARGE SCALE GENOMIC DNA]</scope>
</reference>
<keyword evidence="2" id="KW-1185">Reference proteome</keyword>
<evidence type="ECO:0000313" key="1">
    <source>
        <dbReference type="EMBL" id="CAA7029114.1"/>
    </source>
</evidence>
<accession>A0A6D2IPV0</accession>
<proteinExistence type="predicted"/>
<organism evidence="1 2">
    <name type="scientific">Microthlaspi erraticum</name>
    <dbReference type="NCBI Taxonomy" id="1685480"/>
    <lineage>
        <taxon>Eukaryota</taxon>
        <taxon>Viridiplantae</taxon>
        <taxon>Streptophyta</taxon>
        <taxon>Embryophyta</taxon>
        <taxon>Tracheophyta</taxon>
        <taxon>Spermatophyta</taxon>
        <taxon>Magnoliopsida</taxon>
        <taxon>eudicotyledons</taxon>
        <taxon>Gunneridae</taxon>
        <taxon>Pentapetalae</taxon>
        <taxon>rosids</taxon>
        <taxon>malvids</taxon>
        <taxon>Brassicales</taxon>
        <taxon>Brassicaceae</taxon>
        <taxon>Coluteocarpeae</taxon>
        <taxon>Microthlaspi</taxon>
    </lineage>
</organism>
<dbReference type="Proteomes" id="UP000467841">
    <property type="component" value="Unassembled WGS sequence"/>
</dbReference>
<dbReference type="EMBL" id="CACVBM020001076">
    <property type="protein sequence ID" value="CAA7029114.1"/>
    <property type="molecule type" value="Genomic_DNA"/>
</dbReference>
<gene>
    <name evidence="1" type="ORF">MERR_LOCUS16349</name>
</gene>
<dbReference type="AlphaFoldDB" id="A0A6D2IPV0"/>
<comment type="caution">
    <text evidence="1">The sequence shown here is derived from an EMBL/GenBank/DDBJ whole genome shotgun (WGS) entry which is preliminary data.</text>
</comment>
<evidence type="ECO:0000313" key="2">
    <source>
        <dbReference type="Proteomes" id="UP000467841"/>
    </source>
</evidence>
<name>A0A6D2IPV0_9BRAS</name>
<sequence length="118" mass="13423">MQNYHASNQYNHAMFYSTQRLKLCNASNKQSINLPQRGKNPHIPHTLTFLIGWGFTTNQSVHHAFPKASMHGLKMRTMMMAMGSQGRRSHSALALHIYNTWVVPSALFFSTSHLGTHE</sequence>